<evidence type="ECO:0008006" key="3">
    <source>
        <dbReference type="Google" id="ProtNLM"/>
    </source>
</evidence>
<dbReference type="RefSeq" id="WP_188717506.1">
    <property type="nucleotide sequence ID" value="NZ_BAABBD010000002.1"/>
</dbReference>
<name>A0ABQ2KHS2_9MICO</name>
<reference evidence="2" key="1">
    <citation type="journal article" date="2019" name="Int. J. Syst. Evol. Microbiol.">
        <title>The Global Catalogue of Microorganisms (GCM) 10K type strain sequencing project: providing services to taxonomists for standard genome sequencing and annotation.</title>
        <authorList>
            <consortium name="The Broad Institute Genomics Platform"/>
            <consortium name="The Broad Institute Genome Sequencing Center for Infectious Disease"/>
            <person name="Wu L."/>
            <person name="Ma J."/>
        </authorList>
    </citation>
    <scope>NUCLEOTIDE SEQUENCE [LARGE SCALE GENOMIC DNA]</scope>
    <source>
        <strain evidence="2">CGMCC 1.6960</strain>
    </source>
</reference>
<evidence type="ECO:0000313" key="2">
    <source>
        <dbReference type="Proteomes" id="UP000626982"/>
    </source>
</evidence>
<comment type="caution">
    <text evidence="1">The sequence shown here is derived from an EMBL/GenBank/DDBJ whole genome shotgun (WGS) entry which is preliminary data.</text>
</comment>
<dbReference type="EMBL" id="BMLM01000001">
    <property type="protein sequence ID" value="GGN83517.1"/>
    <property type="molecule type" value="Genomic_DNA"/>
</dbReference>
<gene>
    <name evidence="1" type="ORF">GCM10010968_14380</name>
</gene>
<keyword evidence="2" id="KW-1185">Reference proteome</keyword>
<accession>A0ABQ2KHS2</accession>
<evidence type="ECO:0000313" key="1">
    <source>
        <dbReference type="EMBL" id="GGN83517.1"/>
    </source>
</evidence>
<dbReference type="Proteomes" id="UP000626982">
    <property type="component" value="Unassembled WGS sequence"/>
</dbReference>
<protein>
    <recommendedName>
        <fullName evidence="3">YtxH domain-containing protein</fullName>
    </recommendedName>
</protein>
<organism evidence="1 2">
    <name type="scientific">Agrococcus terreus</name>
    <dbReference type="NCBI Taxonomy" id="574649"/>
    <lineage>
        <taxon>Bacteria</taxon>
        <taxon>Bacillati</taxon>
        <taxon>Actinomycetota</taxon>
        <taxon>Actinomycetes</taxon>
        <taxon>Micrococcales</taxon>
        <taxon>Microbacteriaceae</taxon>
        <taxon>Agrococcus</taxon>
    </lineage>
</organism>
<proteinExistence type="predicted"/>
<sequence>MKKLLFLAVGVAVGVLAARKLEETEKGKRFFDGVDSRTREFTDAVKDGYRSRDRELRGE</sequence>